<organism evidence="2 3">
    <name type="scientific">Dreissena polymorpha</name>
    <name type="common">Zebra mussel</name>
    <name type="synonym">Mytilus polymorpha</name>
    <dbReference type="NCBI Taxonomy" id="45954"/>
    <lineage>
        <taxon>Eukaryota</taxon>
        <taxon>Metazoa</taxon>
        <taxon>Spiralia</taxon>
        <taxon>Lophotrochozoa</taxon>
        <taxon>Mollusca</taxon>
        <taxon>Bivalvia</taxon>
        <taxon>Autobranchia</taxon>
        <taxon>Heteroconchia</taxon>
        <taxon>Euheterodonta</taxon>
        <taxon>Imparidentia</taxon>
        <taxon>Neoheterodontei</taxon>
        <taxon>Myida</taxon>
        <taxon>Dreissenoidea</taxon>
        <taxon>Dreissenidae</taxon>
        <taxon>Dreissena</taxon>
    </lineage>
</organism>
<feature type="region of interest" description="Disordered" evidence="1">
    <location>
        <begin position="45"/>
        <end position="72"/>
    </location>
</feature>
<accession>A0A9D4KYR7</accession>
<dbReference type="EMBL" id="JAIWYP010000003">
    <property type="protein sequence ID" value="KAH3848163.1"/>
    <property type="molecule type" value="Genomic_DNA"/>
</dbReference>
<gene>
    <name evidence="2" type="ORF">DPMN_090520</name>
</gene>
<keyword evidence="3" id="KW-1185">Reference proteome</keyword>
<evidence type="ECO:0000313" key="2">
    <source>
        <dbReference type="EMBL" id="KAH3848163.1"/>
    </source>
</evidence>
<comment type="caution">
    <text evidence="2">The sequence shown here is derived from an EMBL/GenBank/DDBJ whole genome shotgun (WGS) entry which is preliminary data.</text>
</comment>
<dbReference type="Proteomes" id="UP000828390">
    <property type="component" value="Unassembled WGS sequence"/>
</dbReference>
<protein>
    <submittedName>
        <fullName evidence="2">Uncharacterized protein</fullName>
    </submittedName>
</protein>
<feature type="region of interest" description="Disordered" evidence="1">
    <location>
        <begin position="1"/>
        <end position="30"/>
    </location>
</feature>
<evidence type="ECO:0000256" key="1">
    <source>
        <dbReference type="SAM" id="MobiDB-lite"/>
    </source>
</evidence>
<sequence length="72" mass="7587">MVLEESTTSVTGATEASTTTTVTERPSSPILHLPTEVEYLAAWSGPAQHPQPTATSVQKERSAPACDTVSFV</sequence>
<dbReference type="AlphaFoldDB" id="A0A9D4KYR7"/>
<proteinExistence type="predicted"/>
<feature type="compositionally biased region" description="Low complexity" evidence="1">
    <location>
        <begin position="1"/>
        <end position="24"/>
    </location>
</feature>
<name>A0A9D4KYR7_DREPO</name>
<reference evidence="2" key="1">
    <citation type="journal article" date="2019" name="bioRxiv">
        <title>The Genome of the Zebra Mussel, Dreissena polymorpha: A Resource for Invasive Species Research.</title>
        <authorList>
            <person name="McCartney M.A."/>
            <person name="Auch B."/>
            <person name="Kono T."/>
            <person name="Mallez S."/>
            <person name="Zhang Y."/>
            <person name="Obille A."/>
            <person name="Becker A."/>
            <person name="Abrahante J.E."/>
            <person name="Garbe J."/>
            <person name="Badalamenti J.P."/>
            <person name="Herman A."/>
            <person name="Mangelson H."/>
            <person name="Liachko I."/>
            <person name="Sullivan S."/>
            <person name="Sone E.D."/>
            <person name="Koren S."/>
            <person name="Silverstein K.A.T."/>
            <person name="Beckman K.B."/>
            <person name="Gohl D.M."/>
        </authorList>
    </citation>
    <scope>NUCLEOTIDE SEQUENCE</scope>
    <source>
        <strain evidence="2">Duluth1</strain>
        <tissue evidence="2">Whole animal</tissue>
    </source>
</reference>
<reference evidence="2" key="2">
    <citation type="submission" date="2020-11" db="EMBL/GenBank/DDBJ databases">
        <authorList>
            <person name="McCartney M.A."/>
            <person name="Auch B."/>
            <person name="Kono T."/>
            <person name="Mallez S."/>
            <person name="Becker A."/>
            <person name="Gohl D.M."/>
            <person name="Silverstein K.A.T."/>
            <person name="Koren S."/>
            <person name="Bechman K.B."/>
            <person name="Herman A."/>
            <person name="Abrahante J.E."/>
            <person name="Garbe J."/>
        </authorList>
    </citation>
    <scope>NUCLEOTIDE SEQUENCE</scope>
    <source>
        <strain evidence="2">Duluth1</strain>
        <tissue evidence="2">Whole animal</tissue>
    </source>
</reference>
<evidence type="ECO:0000313" key="3">
    <source>
        <dbReference type="Proteomes" id="UP000828390"/>
    </source>
</evidence>